<protein>
    <submittedName>
        <fullName evidence="1">Uncharacterized protein</fullName>
    </submittedName>
</protein>
<gene>
    <name evidence="1" type="ORF">OS493_011065</name>
</gene>
<accession>A0A9W9Z182</accession>
<dbReference type="Proteomes" id="UP001163046">
    <property type="component" value="Unassembled WGS sequence"/>
</dbReference>
<sequence>MKVSEIKVPSCEELRRYLLPLVIPELHSDKRSVHGQSAGRLAGHVRDHVTADDSILNTSISSLSESGYDGDMEDEGDLNADDTLLDEELFSELADDQHGVLNKQSRDSSFLNWEEFSRTSSTPSILHPAGSHSGFDFEVQDMETDSEPVPIDNGIHSSSELRVPIVVEADDNMELGESCAKPLASNLHTRQPLRSIENNNLPVRASISWKSQRRTSAWSRSVTQ</sequence>
<evidence type="ECO:0000313" key="1">
    <source>
        <dbReference type="EMBL" id="KAJ7373473.1"/>
    </source>
</evidence>
<dbReference type="EMBL" id="MU826830">
    <property type="protein sequence ID" value="KAJ7373473.1"/>
    <property type="molecule type" value="Genomic_DNA"/>
</dbReference>
<dbReference type="AlphaFoldDB" id="A0A9W9Z182"/>
<reference evidence="1" key="1">
    <citation type="submission" date="2023-01" db="EMBL/GenBank/DDBJ databases">
        <title>Genome assembly of the deep-sea coral Lophelia pertusa.</title>
        <authorList>
            <person name="Herrera S."/>
            <person name="Cordes E."/>
        </authorList>
    </citation>
    <scope>NUCLEOTIDE SEQUENCE</scope>
    <source>
        <strain evidence="1">USNM1676648</strain>
        <tissue evidence="1">Polyp</tissue>
    </source>
</reference>
<keyword evidence="2" id="KW-1185">Reference proteome</keyword>
<proteinExistence type="predicted"/>
<organism evidence="1 2">
    <name type="scientific">Desmophyllum pertusum</name>
    <dbReference type="NCBI Taxonomy" id="174260"/>
    <lineage>
        <taxon>Eukaryota</taxon>
        <taxon>Metazoa</taxon>
        <taxon>Cnidaria</taxon>
        <taxon>Anthozoa</taxon>
        <taxon>Hexacorallia</taxon>
        <taxon>Scleractinia</taxon>
        <taxon>Caryophylliina</taxon>
        <taxon>Caryophylliidae</taxon>
        <taxon>Desmophyllum</taxon>
    </lineage>
</organism>
<evidence type="ECO:0000313" key="2">
    <source>
        <dbReference type="Proteomes" id="UP001163046"/>
    </source>
</evidence>
<comment type="caution">
    <text evidence="1">The sequence shown here is derived from an EMBL/GenBank/DDBJ whole genome shotgun (WGS) entry which is preliminary data.</text>
</comment>
<name>A0A9W9Z182_9CNID</name>